<dbReference type="InParanoid" id="A0A165ASR3"/>
<feature type="region of interest" description="Disordered" evidence="1">
    <location>
        <begin position="127"/>
        <end position="150"/>
    </location>
</feature>
<feature type="compositionally biased region" description="Basic residues" evidence="1">
    <location>
        <begin position="133"/>
        <end position="146"/>
    </location>
</feature>
<dbReference type="RefSeq" id="XP_040757329.1">
    <property type="nucleotide sequence ID" value="XM_040907453.1"/>
</dbReference>
<dbReference type="EMBL" id="KV427768">
    <property type="protein sequence ID" value="KZS99588.1"/>
    <property type="molecule type" value="Genomic_DNA"/>
</dbReference>
<name>A0A165ASR3_9APHY</name>
<gene>
    <name evidence="2" type="ORF">LAESUDRAFT_718583</name>
</gene>
<dbReference type="AlphaFoldDB" id="A0A165ASR3"/>
<dbReference type="GeneID" id="63824482"/>
<dbReference type="Proteomes" id="UP000076871">
    <property type="component" value="Unassembled WGS sequence"/>
</dbReference>
<evidence type="ECO:0000313" key="3">
    <source>
        <dbReference type="Proteomes" id="UP000076871"/>
    </source>
</evidence>
<reference evidence="2 3" key="1">
    <citation type="journal article" date="2016" name="Mol. Biol. Evol.">
        <title>Comparative Genomics of Early-Diverging Mushroom-Forming Fungi Provides Insights into the Origins of Lignocellulose Decay Capabilities.</title>
        <authorList>
            <person name="Nagy L.G."/>
            <person name="Riley R."/>
            <person name="Tritt A."/>
            <person name="Adam C."/>
            <person name="Daum C."/>
            <person name="Floudas D."/>
            <person name="Sun H."/>
            <person name="Yadav J.S."/>
            <person name="Pangilinan J."/>
            <person name="Larsson K.H."/>
            <person name="Matsuura K."/>
            <person name="Barry K."/>
            <person name="Labutti K."/>
            <person name="Kuo R."/>
            <person name="Ohm R.A."/>
            <person name="Bhattacharya S.S."/>
            <person name="Shirouzu T."/>
            <person name="Yoshinaga Y."/>
            <person name="Martin F.M."/>
            <person name="Grigoriev I.V."/>
            <person name="Hibbett D.S."/>
        </authorList>
    </citation>
    <scope>NUCLEOTIDE SEQUENCE [LARGE SCALE GENOMIC DNA]</scope>
    <source>
        <strain evidence="2 3">93-53</strain>
    </source>
</reference>
<proteinExistence type="predicted"/>
<evidence type="ECO:0000313" key="2">
    <source>
        <dbReference type="EMBL" id="KZS99588.1"/>
    </source>
</evidence>
<evidence type="ECO:0000256" key="1">
    <source>
        <dbReference type="SAM" id="MobiDB-lite"/>
    </source>
</evidence>
<accession>A0A165ASR3</accession>
<sequence length="179" mass="19889">MKGFGIIKDKPAVDQVVKLSAASEESMRAKTCMNVDCKKALTDIRIKTETETDSKGHEIIAPVHAMHQKFVHLQCMSQSSLAFYQKQKNGIIVVDVTKIHGLDRLPGISKTEIVQCIIKASKAEQVQKNKADQKKKHNEHHQLKMKVKGEASRTVKTVKANVKAHKDSVNAIRAEAAKI</sequence>
<evidence type="ECO:0008006" key="4">
    <source>
        <dbReference type="Google" id="ProtNLM"/>
    </source>
</evidence>
<keyword evidence="3" id="KW-1185">Reference proteome</keyword>
<protein>
    <recommendedName>
        <fullName evidence="4">PARP-type domain-containing protein</fullName>
    </recommendedName>
</protein>
<organism evidence="2 3">
    <name type="scientific">Laetiporus sulphureus 93-53</name>
    <dbReference type="NCBI Taxonomy" id="1314785"/>
    <lineage>
        <taxon>Eukaryota</taxon>
        <taxon>Fungi</taxon>
        <taxon>Dikarya</taxon>
        <taxon>Basidiomycota</taxon>
        <taxon>Agaricomycotina</taxon>
        <taxon>Agaricomycetes</taxon>
        <taxon>Polyporales</taxon>
        <taxon>Laetiporus</taxon>
    </lineage>
</organism>